<dbReference type="Proteomes" id="UP001610563">
    <property type="component" value="Unassembled WGS sequence"/>
</dbReference>
<accession>A0ABR4FUL2</accession>
<evidence type="ECO:0000313" key="1">
    <source>
        <dbReference type="EMBL" id="KAL2786966.1"/>
    </source>
</evidence>
<gene>
    <name evidence="1" type="ORF">BJX66DRAFT_341653</name>
</gene>
<comment type="caution">
    <text evidence="1">The sequence shown here is derived from an EMBL/GenBank/DDBJ whole genome shotgun (WGS) entry which is preliminary data.</text>
</comment>
<proteinExistence type="predicted"/>
<evidence type="ECO:0008006" key="3">
    <source>
        <dbReference type="Google" id="ProtNLM"/>
    </source>
</evidence>
<evidence type="ECO:0000313" key="2">
    <source>
        <dbReference type="Proteomes" id="UP001610563"/>
    </source>
</evidence>
<keyword evidence="2" id="KW-1185">Reference proteome</keyword>
<name>A0ABR4FUL2_9EURO</name>
<dbReference type="Pfam" id="PF13424">
    <property type="entry name" value="TPR_12"/>
    <property type="match status" value="1"/>
</dbReference>
<protein>
    <recommendedName>
        <fullName evidence="3">Tetratricopeptide repeat protein</fullName>
    </recommendedName>
</protein>
<dbReference type="InterPro" id="IPR011990">
    <property type="entry name" value="TPR-like_helical_dom_sf"/>
</dbReference>
<dbReference type="Gene3D" id="1.25.40.10">
    <property type="entry name" value="Tetratricopeptide repeat domain"/>
    <property type="match status" value="1"/>
</dbReference>
<sequence>MLPTVGSAETVQKDVRTDYAALFRLTLSSSDSYLLSLDINYLRRAIDYTREAAYSADVHSFERYKAACQLGRFIRAEAQHQHRSDGADDWIEPVVGASVEYAGYYDLAKDSVRRYERSASLEHLKQAIESVNCTIAAMQPGNPAPWQPVLDLGQLVLREWQKTGTLEYKDEITQVLILATSKAGLDSEHAPIELYELHQLLGQVLVMRWQKIGIQEYLTDAGKGFEQALQGFKLLFGPEHGRTTDVMAVLADVYWDQDRPLDAMDLYSKVLENYTAVLGPDDFKAIAARERWEQRSNHYKTRTAGEAQGRVLE</sequence>
<organism evidence="1 2">
    <name type="scientific">Aspergillus keveii</name>
    <dbReference type="NCBI Taxonomy" id="714993"/>
    <lineage>
        <taxon>Eukaryota</taxon>
        <taxon>Fungi</taxon>
        <taxon>Dikarya</taxon>
        <taxon>Ascomycota</taxon>
        <taxon>Pezizomycotina</taxon>
        <taxon>Eurotiomycetes</taxon>
        <taxon>Eurotiomycetidae</taxon>
        <taxon>Eurotiales</taxon>
        <taxon>Aspergillaceae</taxon>
        <taxon>Aspergillus</taxon>
        <taxon>Aspergillus subgen. Nidulantes</taxon>
    </lineage>
</organism>
<reference evidence="1 2" key="1">
    <citation type="submission" date="2024-07" db="EMBL/GenBank/DDBJ databases">
        <title>Section-level genome sequencing and comparative genomics of Aspergillus sections Usti and Cavernicolus.</title>
        <authorList>
            <consortium name="Lawrence Berkeley National Laboratory"/>
            <person name="Nybo J.L."/>
            <person name="Vesth T.C."/>
            <person name="Theobald S."/>
            <person name="Frisvad J.C."/>
            <person name="Larsen T.O."/>
            <person name="Kjaerboelling I."/>
            <person name="Rothschild-Mancinelli K."/>
            <person name="Lyhne E.K."/>
            <person name="Kogle M.E."/>
            <person name="Barry K."/>
            <person name="Clum A."/>
            <person name="Na H."/>
            <person name="Ledsgaard L."/>
            <person name="Lin J."/>
            <person name="Lipzen A."/>
            <person name="Kuo A."/>
            <person name="Riley R."/>
            <person name="Mondo S."/>
            <person name="Labutti K."/>
            <person name="Haridas S."/>
            <person name="Pangalinan J."/>
            <person name="Salamov A.A."/>
            <person name="Simmons B.A."/>
            <person name="Magnuson J.K."/>
            <person name="Chen J."/>
            <person name="Drula E."/>
            <person name="Henrissat B."/>
            <person name="Wiebenga A."/>
            <person name="Lubbers R.J."/>
            <person name="Gomes A.C."/>
            <person name="Makela M.R."/>
            <person name="Stajich J."/>
            <person name="Grigoriev I.V."/>
            <person name="Mortensen U.H."/>
            <person name="De Vries R.P."/>
            <person name="Baker S.E."/>
            <person name="Andersen M.R."/>
        </authorList>
    </citation>
    <scope>NUCLEOTIDE SEQUENCE [LARGE SCALE GENOMIC DNA]</scope>
    <source>
        <strain evidence="1 2">CBS 209.92</strain>
    </source>
</reference>
<dbReference type="EMBL" id="JBFTWV010000106">
    <property type="protein sequence ID" value="KAL2786966.1"/>
    <property type="molecule type" value="Genomic_DNA"/>
</dbReference>